<sequence>MKKYLIITFLFLAAISVSAYEFADFKFLPTSLKVTVLDELGNPVEAAEVTLFKNKEDYKAHVNPLEKKVTDESGEVVFKKLDPKSYFVHADFQNKNNVGLGVQTEILIEGRINKVNTVVQ</sequence>
<keyword evidence="3" id="KW-1185">Reference proteome</keyword>
<feature type="signal peptide" evidence="1">
    <location>
        <begin position="1"/>
        <end position="19"/>
    </location>
</feature>
<evidence type="ECO:0000256" key="1">
    <source>
        <dbReference type="SAM" id="SignalP"/>
    </source>
</evidence>
<organism evidence="2 3">
    <name type="scientific">Reichenbachiella carrageenanivorans</name>
    <dbReference type="NCBI Taxonomy" id="2979869"/>
    <lineage>
        <taxon>Bacteria</taxon>
        <taxon>Pseudomonadati</taxon>
        <taxon>Bacteroidota</taxon>
        <taxon>Cytophagia</taxon>
        <taxon>Cytophagales</taxon>
        <taxon>Reichenbachiellaceae</taxon>
        <taxon>Reichenbachiella</taxon>
    </lineage>
</organism>
<proteinExistence type="predicted"/>
<keyword evidence="1" id="KW-0732">Signal</keyword>
<gene>
    <name evidence="2" type="ORF">N7E81_11080</name>
</gene>
<accession>A0ABY6CVH4</accession>
<evidence type="ECO:0000313" key="2">
    <source>
        <dbReference type="EMBL" id="UXX77909.1"/>
    </source>
</evidence>
<dbReference type="Gene3D" id="2.60.40.1120">
    <property type="entry name" value="Carboxypeptidase-like, regulatory domain"/>
    <property type="match status" value="1"/>
</dbReference>
<evidence type="ECO:0000313" key="3">
    <source>
        <dbReference type="Proteomes" id="UP001062165"/>
    </source>
</evidence>
<name>A0ABY6CVH4_9BACT</name>
<dbReference type="RefSeq" id="WP_263049656.1">
    <property type="nucleotide sequence ID" value="NZ_CP106735.1"/>
</dbReference>
<reference evidence="2" key="1">
    <citation type="submission" date="2022-10" db="EMBL/GenBank/DDBJ databases">
        <title>Comparative genomics and taxonomic characterization of three novel marine species of genus Reichenbachiella exhibiting antioxidant and polysaccharide degradation activities.</title>
        <authorList>
            <person name="Muhammad N."/>
            <person name="Lee Y.-J."/>
            <person name="Ko J."/>
            <person name="Kim S.-G."/>
        </authorList>
    </citation>
    <scope>NUCLEOTIDE SEQUENCE</scope>
    <source>
        <strain evidence="2">Wsw4-B4</strain>
    </source>
</reference>
<dbReference type="Proteomes" id="UP001062165">
    <property type="component" value="Chromosome"/>
</dbReference>
<feature type="chain" id="PRO_5046172346" evidence="1">
    <location>
        <begin position="20"/>
        <end position="120"/>
    </location>
</feature>
<dbReference type="EMBL" id="CP106735">
    <property type="protein sequence ID" value="UXX77909.1"/>
    <property type="molecule type" value="Genomic_DNA"/>
</dbReference>
<dbReference type="SUPFAM" id="SSF49478">
    <property type="entry name" value="Cna protein B-type domain"/>
    <property type="match status" value="1"/>
</dbReference>
<protein>
    <submittedName>
        <fullName evidence="2">Carboxypeptidase-like regulatory domain-containing protein</fullName>
    </submittedName>
</protein>